<dbReference type="InterPro" id="IPR052927">
    <property type="entry name" value="DCC_oxidoreductase"/>
</dbReference>
<gene>
    <name evidence="1" type="ORF">FY528_00980</name>
</gene>
<protein>
    <submittedName>
        <fullName evidence="1">Thiol-disulfide oxidoreductase DCC family protein</fullName>
    </submittedName>
</protein>
<organism evidence="1 2">
    <name type="scientific">Hymenobacter lutimineralis</name>
    <dbReference type="NCBI Taxonomy" id="2606448"/>
    <lineage>
        <taxon>Bacteria</taxon>
        <taxon>Pseudomonadati</taxon>
        <taxon>Bacteroidota</taxon>
        <taxon>Cytophagia</taxon>
        <taxon>Cytophagales</taxon>
        <taxon>Hymenobacteraceae</taxon>
        <taxon>Hymenobacter</taxon>
    </lineage>
</organism>
<dbReference type="PANTHER" id="PTHR33639:SF2">
    <property type="entry name" value="DUF393 DOMAIN-CONTAINING PROTEIN"/>
    <property type="match status" value="1"/>
</dbReference>
<accession>A0A5D6VGV6</accession>
<proteinExistence type="predicted"/>
<dbReference type="Pfam" id="PF04134">
    <property type="entry name" value="DCC1-like"/>
    <property type="match status" value="1"/>
</dbReference>
<comment type="caution">
    <text evidence="1">The sequence shown here is derived from an EMBL/GenBank/DDBJ whole genome shotgun (WGS) entry which is preliminary data.</text>
</comment>
<evidence type="ECO:0000313" key="2">
    <source>
        <dbReference type="Proteomes" id="UP000322791"/>
    </source>
</evidence>
<sequence>MQKSSAVILFDGVCNLCNGFVQFVIRHDSRGYFHFAALQSAEGQALLRAQGVTLPTTLDPDSVVLVEAGQVYTHSTAVLQIARRLSGLWPLLGAGVVVPRAWRDAAYRWVARNRYRWFGRQAACLLPTPELKSRFLSA</sequence>
<dbReference type="RefSeq" id="WP_149069116.1">
    <property type="nucleotide sequence ID" value="NZ_VTHL01000001.1"/>
</dbReference>
<keyword evidence="2" id="KW-1185">Reference proteome</keyword>
<dbReference type="AlphaFoldDB" id="A0A5D6VGV6"/>
<reference evidence="1 2" key="1">
    <citation type="submission" date="2019-08" db="EMBL/GenBank/DDBJ databases">
        <authorList>
            <person name="Seo M.-J."/>
        </authorList>
    </citation>
    <scope>NUCLEOTIDE SEQUENCE [LARGE SCALE GENOMIC DNA]</scope>
    <source>
        <strain evidence="1 2">KIGAM108</strain>
    </source>
</reference>
<dbReference type="GO" id="GO:0015035">
    <property type="term" value="F:protein-disulfide reductase activity"/>
    <property type="evidence" value="ECO:0007669"/>
    <property type="project" value="InterPro"/>
</dbReference>
<dbReference type="EMBL" id="VTHL01000001">
    <property type="protein sequence ID" value="TYZ14332.1"/>
    <property type="molecule type" value="Genomic_DNA"/>
</dbReference>
<dbReference type="Proteomes" id="UP000322791">
    <property type="component" value="Unassembled WGS sequence"/>
</dbReference>
<dbReference type="InterPro" id="IPR007263">
    <property type="entry name" value="DCC1-like"/>
</dbReference>
<name>A0A5D6VGV6_9BACT</name>
<dbReference type="PANTHER" id="PTHR33639">
    <property type="entry name" value="THIOL-DISULFIDE OXIDOREDUCTASE DCC"/>
    <property type="match status" value="1"/>
</dbReference>
<evidence type="ECO:0000313" key="1">
    <source>
        <dbReference type="EMBL" id="TYZ14332.1"/>
    </source>
</evidence>